<dbReference type="OrthoDB" id="4770059at2759"/>
<dbReference type="AlphaFoldDB" id="A0A9W9V428"/>
<keyword evidence="1" id="KW-1133">Transmembrane helix</keyword>
<comment type="caution">
    <text evidence="2">The sequence shown here is derived from an EMBL/GenBank/DDBJ whole genome shotgun (WGS) entry which is preliminary data.</text>
</comment>
<protein>
    <submittedName>
        <fullName evidence="2">Uncharacterized protein</fullName>
    </submittedName>
</protein>
<dbReference type="RefSeq" id="XP_056552689.1">
    <property type="nucleotide sequence ID" value="XM_056700626.1"/>
</dbReference>
<dbReference type="EMBL" id="JAPZBS010000007">
    <property type="protein sequence ID" value="KAJ5367947.1"/>
    <property type="molecule type" value="Genomic_DNA"/>
</dbReference>
<sequence>MTSPTPVPLTTTFSLPAACTTDTWYIEYLSGTNYYDTTLEQLLFPSGYATSTNSYFSPGVAQTENGIVWYSANRCTSYNSDSSYLWIFTKAGITSSMRTAGGINAKAIFIRCTGVSSTVSPHGHILGQSSKVWVAGPVIGAVIAITLIALAVIWYNRRRKYQPKNNENGSQPGIWHDKPELPINGAQVFEAPSDTVPSSKKPAGELSAANAVFELP</sequence>
<evidence type="ECO:0000313" key="3">
    <source>
        <dbReference type="Proteomes" id="UP001147782"/>
    </source>
</evidence>
<keyword evidence="3" id="KW-1185">Reference proteome</keyword>
<keyword evidence="1" id="KW-0812">Transmembrane</keyword>
<evidence type="ECO:0000256" key="1">
    <source>
        <dbReference type="SAM" id="Phobius"/>
    </source>
</evidence>
<feature type="transmembrane region" description="Helical" evidence="1">
    <location>
        <begin position="132"/>
        <end position="155"/>
    </location>
</feature>
<name>A0A9W9V428_9EURO</name>
<dbReference type="Proteomes" id="UP001147782">
    <property type="component" value="Unassembled WGS sequence"/>
</dbReference>
<dbReference type="GeneID" id="81439805"/>
<reference evidence="2" key="2">
    <citation type="journal article" date="2023" name="IMA Fungus">
        <title>Comparative genomic study of the Penicillium genus elucidates a diverse pangenome and 15 lateral gene transfer events.</title>
        <authorList>
            <person name="Petersen C."/>
            <person name="Sorensen T."/>
            <person name="Nielsen M.R."/>
            <person name="Sondergaard T.E."/>
            <person name="Sorensen J.L."/>
            <person name="Fitzpatrick D.A."/>
            <person name="Frisvad J.C."/>
            <person name="Nielsen K.L."/>
        </authorList>
    </citation>
    <scope>NUCLEOTIDE SEQUENCE</scope>
    <source>
        <strain evidence="2">IBT 29864</strain>
    </source>
</reference>
<organism evidence="2 3">
    <name type="scientific">Penicillium cataractarum</name>
    <dbReference type="NCBI Taxonomy" id="2100454"/>
    <lineage>
        <taxon>Eukaryota</taxon>
        <taxon>Fungi</taxon>
        <taxon>Dikarya</taxon>
        <taxon>Ascomycota</taxon>
        <taxon>Pezizomycotina</taxon>
        <taxon>Eurotiomycetes</taxon>
        <taxon>Eurotiomycetidae</taxon>
        <taxon>Eurotiales</taxon>
        <taxon>Aspergillaceae</taxon>
        <taxon>Penicillium</taxon>
    </lineage>
</organism>
<gene>
    <name evidence="2" type="ORF">N7496_007707</name>
</gene>
<dbReference type="CDD" id="cd12087">
    <property type="entry name" value="TM_EGFR-like"/>
    <property type="match status" value="1"/>
</dbReference>
<keyword evidence="1" id="KW-0472">Membrane</keyword>
<proteinExistence type="predicted"/>
<evidence type="ECO:0000313" key="2">
    <source>
        <dbReference type="EMBL" id="KAJ5367947.1"/>
    </source>
</evidence>
<accession>A0A9W9V428</accession>
<reference evidence="2" key="1">
    <citation type="submission" date="2022-11" db="EMBL/GenBank/DDBJ databases">
        <authorList>
            <person name="Petersen C."/>
        </authorList>
    </citation>
    <scope>NUCLEOTIDE SEQUENCE</scope>
    <source>
        <strain evidence="2">IBT 29864</strain>
    </source>
</reference>